<organism evidence="2 3">
    <name type="scientific">Paenibacillus abyssi</name>
    <dbReference type="NCBI Taxonomy" id="1340531"/>
    <lineage>
        <taxon>Bacteria</taxon>
        <taxon>Bacillati</taxon>
        <taxon>Bacillota</taxon>
        <taxon>Bacilli</taxon>
        <taxon>Bacillales</taxon>
        <taxon>Paenibacillaceae</taxon>
        <taxon>Paenibacillus</taxon>
    </lineage>
</organism>
<comment type="caution">
    <text evidence="2">The sequence shown here is derived from an EMBL/GenBank/DDBJ whole genome shotgun (WGS) entry which is preliminary data.</text>
</comment>
<dbReference type="EMBL" id="BMGR01000014">
    <property type="protein sequence ID" value="GGG18161.1"/>
    <property type="molecule type" value="Genomic_DNA"/>
</dbReference>
<keyword evidence="1" id="KW-0812">Transmembrane</keyword>
<name>A0A917G1X8_9BACL</name>
<proteinExistence type="predicted"/>
<accession>A0A917G1X8</accession>
<keyword evidence="1" id="KW-0472">Membrane</keyword>
<reference evidence="2" key="2">
    <citation type="submission" date="2020-09" db="EMBL/GenBank/DDBJ databases">
        <authorList>
            <person name="Sun Q."/>
            <person name="Zhou Y."/>
        </authorList>
    </citation>
    <scope>NUCLEOTIDE SEQUENCE</scope>
    <source>
        <strain evidence="2">CGMCC 1.12987</strain>
    </source>
</reference>
<sequence>MASFVYWFIGVMSVGAVLALVNVIFTPRSDAKFGKFLSYEEFLEARPTLFIPAIPQHILVEQEEKRHEEMLEAITAIAPQEIKNEFSVSDIPAEMEGSISELFTALSGSADPISKPMDSVMQEPAEADEVPEWVMQAELAAMDEEQPSLTGIVVEDPVLLQIPSIETAPAVIPFDLVGLEPPDMPDYSIPEDYAFVSAEMDLIPSLSGAVAPYSEKQTKGNVIPFPGLEMDEHIFPEQAPYHIPFSDYQYIRKLYGTLADRVTTTPALGPKMAEDVLVGKIAIEASVTYLEFRGSRIPISGNAKSFLGEMVFVSGYFVSEHKFFVCKIQLAQEAAKAQEAV</sequence>
<keyword evidence="3" id="KW-1185">Reference proteome</keyword>
<keyword evidence="1" id="KW-1133">Transmembrane helix</keyword>
<dbReference type="Proteomes" id="UP000644756">
    <property type="component" value="Unassembled WGS sequence"/>
</dbReference>
<gene>
    <name evidence="2" type="ORF">GCM10010916_38710</name>
</gene>
<dbReference type="AlphaFoldDB" id="A0A917G1X8"/>
<dbReference type="RefSeq" id="WP_188532718.1">
    <property type="nucleotide sequence ID" value="NZ_BMGR01000014.1"/>
</dbReference>
<reference evidence="2" key="1">
    <citation type="journal article" date="2014" name="Int. J. Syst. Evol. Microbiol.">
        <title>Complete genome sequence of Corynebacterium casei LMG S-19264T (=DSM 44701T), isolated from a smear-ripened cheese.</title>
        <authorList>
            <consortium name="US DOE Joint Genome Institute (JGI-PGF)"/>
            <person name="Walter F."/>
            <person name="Albersmeier A."/>
            <person name="Kalinowski J."/>
            <person name="Ruckert C."/>
        </authorList>
    </citation>
    <scope>NUCLEOTIDE SEQUENCE</scope>
    <source>
        <strain evidence="2">CGMCC 1.12987</strain>
    </source>
</reference>
<evidence type="ECO:0000313" key="2">
    <source>
        <dbReference type="EMBL" id="GGG18161.1"/>
    </source>
</evidence>
<evidence type="ECO:0000313" key="3">
    <source>
        <dbReference type="Proteomes" id="UP000644756"/>
    </source>
</evidence>
<protein>
    <submittedName>
        <fullName evidence="2">Uncharacterized protein</fullName>
    </submittedName>
</protein>
<feature type="transmembrane region" description="Helical" evidence="1">
    <location>
        <begin position="6"/>
        <end position="25"/>
    </location>
</feature>
<evidence type="ECO:0000256" key="1">
    <source>
        <dbReference type="SAM" id="Phobius"/>
    </source>
</evidence>